<organism evidence="9 10">
    <name type="scientific">Cotesia congregata</name>
    <name type="common">Parasitoid wasp</name>
    <name type="synonym">Apanteles congregatus</name>
    <dbReference type="NCBI Taxonomy" id="51543"/>
    <lineage>
        <taxon>Eukaryota</taxon>
        <taxon>Metazoa</taxon>
        <taxon>Ecdysozoa</taxon>
        <taxon>Arthropoda</taxon>
        <taxon>Hexapoda</taxon>
        <taxon>Insecta</taxon>
        <taxon>Pterygota</taxon>
        <taxon>Neoptera</taxon>
        <taxon>Endopterygota</taxon>
        <taxon>Hymenoptera</taxon>
        <taxon>Apocrita</taxon>
        <taxon>Ichneumonoidea</taxon>
        <taxon>Braconidae</taxon>
        <taxon>Microgastrinae</taxon>
        <taxon>Cotesia</taxon>
    </lineage>
</organism>
<protein>
    <submittedName>
        <fullName evidence="9">Similar to Sv2a: Synaptic vesicle glycoprotein 2A (Mus musculus)</fullName>
    </submittedName>
</protein>
<comment type="subcellular location">
    <subcellularLocation>
        <location evidence="1">Membrane</location>
        <topology evidence="1">Multi-pass membrane protein</topology>
    </subcellularLocation>
</comment>
<dbReference type="InterPro" id="IPR020846">
    <property type="entry name" value="MFS_dom"/>
</dbReference>
<dbReference type="InterPro" id="IPR005828">
    <property type="entry name" value="MFS_sugar_transport-like"/>
</dbReference>
<dbReference type="GO" id="GO:0016020">
    <property type="term" value="C:membrane"/>
    <property type="evidence" value="ECO:0007669"/>
    <property type="project" value="UniProtKB-SubCell"/>
</dbReference>
<feature type="transmembrane region" description="Helical" evidence="7">
    <location>
        <begin position="295"/>
        <end position="316"/>
    </location>
</feature>
<evidence type="ECO:0000313" key="10">
    <source>
        <dbReference type="Proteomes" id="UP000786811"/>
    </source>
</evidence>
<feature type="transmembrane region" description="Helical" evidence="7">
    <location>
        <begin position="68"/>
        <end position="85"/>
    </location>
</feature>
<dbReference type="Pfam" id="PF00083">
    <property type="entry name" value="Sugar_tr"/>
    <property type="match status" value="1"/>
</dbReference>
<evidence type="ECO:0000256" key="5">
    <source>
        <dbReference type="ARBA" id="ARBA00022989"/>
    </source>
</evidence>
<dbReference type="InterPro" id="IPR036259">
    <property type="entry name" value="MFS_trans_sf"/>
</dbReference>
<evidence type="ECO:0000256" key="6">
    <source>
        <dbReference type="ARBA" id="ARBA00023136"/>
    </source>
</evidence>
<comment type="similarity">
    <text evidence="2">Belongs to the major facilitator superfamily.</text>
</comment>
<feature type="transmembrane region" description="Helical" evidence="7">
    <location>
        <begin position="397"/>
        <end position="417"/>
    </location>
</feature>
<feature type="transmembrane region" description="Helical" evidence="7">
    <location>
        <begin position="193"/>
        <end position="212"/>
    </location>
</feature>
<evidence type="ECO:0000256" key="2">
    <source>
        <dbReference type="ARBA" id="ARBA00008335"/>
    </source>
</evidence>
<keyword evidence="5 7" id="KW-1133">Transmembrane helix</keyword>
<evidence type="ECO:0000256" key="3">
    <source>
        <dbReference type="ARBA" id="ARBA00022448"/>
    </source>
</evidence>
<dbReference type="PANTHER" id="PTHR23511:SF38">
    <property type="entry name" value="SYNAPTIC VESICLE 2-RELATED PROTEIN-LIKE PROTEIN"/>
    <property type="match status" value="1"/>
</dbReference>
<evidence type="ECO:0000256" key="4">
    <source>
        <dbReference type="ARBA" id="ARBA00022692"/>
    </source>
</evidence>
<dbReference type="PANTHER" id="PTHR23511">
    <property type="entry name" value="SYNAPTIC VESICLE GLYCOPROTEIN 2"/>
    <property type="match status" value="1"/>
</dbReference>
<keyword evidence="4 7" id="KW-0812">Transmembrane</keyword>
<feature type="domain" description="Major facilitator superfamily (MFS) profile" evidence="8">
    <location>
        <begin position="27"/>
        <end position="509"/>
    </location>
</feature>
<name>A0A8J2HA04_COTCN</name>
<comment type="caution">
    <text evidence="9">The sequence shown here is derived from an EMBL/GenBank/DDBJ whole genome shotgun (WGS) entry which is preliminary data.</text>
</comment>
<evidence type="ECO:0000259" key="8">
    <source>
        <dbReference type="PROSITE" id="PS50850"/>
    </source>
</evidence>
<dbReference type="AlphaFoldDB" id="A0A8J2HA04"/>
<dbReference type="EMBL" id="CAJNRD030001119">
    <property type="protein sequence ID" value="CAG5088286.1"/>
    <property type="molecule type" value="Genomic_DNA"/>
</dbReference>
<feature type="transmembrane region" description="Helical" evidence="7">
    <location>
        <begin position="27"/>
        <end position="48"/>
    </location>
</feature>
<feature type="transmembrane region" description="Helical" evidence="7">
    <location>
        <begin position="423"/>
        <end position="445"/>
    </location>
</feature>
<dbReference type="Gene3D" id="1.20.1250.20">
    <property type="entry name" value="MFS general substrate transporter like domains"/>
    <property type="match status" value="1"/>
</dbReference>
<keyword evidence="6 7" id="KW-0472">Membrane</keyword>
<dbReference type="PROSITE" id="PS50850">
    <property type="entry name" value="MFS"/>
    <property type="match status" value="1"/>
</dbReference>
<proteinExistence type="inferred from homology"/>
<dbReference type="GO" id="GO:0022857">
    <property type="term" value="F:transmembrane transporter activity"/>
    <property type="evidence" value="ECO:0007669"/>
    <property type="project" value="InterPro"/>
</dbReference>
<reference evidence="9" key="1">
    <citation type="submission" date="2021-04" db="EMBL/GenBank/DDBJ databases">
        <authorList>
            <person name="Chebbi M.A.C M."/>
        </authorList>
    </citation>
    <scope>NUCLEOTIDE SEQUENCE</scope>
</reference>
<evidence type="ECO:0000256" key="1">
    <source>
        <dbReference type="ARBA" id="ARBA00004141"/>
    </source>
</evidence>
<feature type="transmembrane region" description="Helical" evidence="7">
    <location>
        <begin position="151"/>
        <end position="173"/>
    </location>
</feature>
<sequence>MELLKINEEIVENLLTETGFGWFNWKIYIVTASVLMNTAIGLGTNGLILPSAVCDFELSAITQSYMPAVQLLGLIFGQCFWFIFAEIKGRKIPLTTSIFLQGFADLTASFISNYYGFLCCKFFTGIASSGQLTLAYTYFSEFQPLKYRNKLLTSLEVPWAIGLIVAAGIGWAIIPLEIDLGVPAYFIFNSWNLYLSICSLFSPIIALWLIFFSETPKYLAETGQNKRLMALLNQMYRENTGNSEQNFTEKLKQLETKTITELLTNSEDETAKHIIFSKMIKQYWSQVASLFKPQFLRMTLIGIIIAYSVMFSYYAMLIWHGEVFERFATFEEQFPNTTASICTISRQIILQLNNKSKAVCESDLHSVSYTHNIILASGLVPLTLLATFSVHKFGLRWCLITYCIAGGIFGASFLLVNNSTENFIVFSLSELLASISIVLIISVTIENYPTHLRISATFFINLCGRFGALVGSLLVGHLINHYCYSLVLIIAGHLLAAGFLSIFIPNMIKSDSANEKKLSGVI</sequence>
<dbReference type="SUPFAM" id="SSF103473">
    <property type="entry name" value="MFS general substrate transporter"/>
    <property type="match status" value="1"/>
</dbReference>
<dbReference type="OrthoDB" id="3936150at2759"/>
<feature type="transmembrane region" description="Helical" evidence="7">
    <location>
        <begin position="485"/>
        <end position="508"/>
    </location>
</feature>
<keyword evidence="10" id="KW-1185">Reference proteome</keyword>
<keyword evidence="3" id="KW-0813">Transport</keyword>
<evidence type="ECO:0000256" key="7">
    <source>
        <dbReference type="SAM" id="Phobius"/>
    </source>
</evidence>
<feature type="transmembrane region" description="Helical" evidence="7">
    <location>
        <begin position="457"/>
        <end position="479"/>
    </location>
</feature>
<gene>
    <name evidence="9" type="ORF">HICCMSTLAB_LOCUS4788</name>
</gene>
<dbReference type="Proteomes" id="UP000786811">
    <property type="component" value="Unassembled WGS sequence"/>
</dbReference>
<evidence type="ECO:0000313" key="9">
    <source>
        <dbReference type="EMBL" id="CAG5088286.1"/>
    </source>
</evidence>
<accession>A0A8J2HA04</accession>